<evidence type="ECO:0000313" key="7">
    <source>
        <dbReference type="EMBL" id="XBS19607.1"/>
    </source>
</evidence>
<evidence type="ECO:0000256" key="3">
    <source>
        <dbReference type="ARBA" id="ARBA00022989"/>
    </source>
</evidence>
<dbReference type="EMBL" id="CP157743">
    <property type="protein sequence ID" value="XBS19607.1"/>
    <property type="molecule type" value="Genomic_DNA"/>
</dbReference>
<dbReference type="KEGG" id="mech:Q9L42_014745"/>
<protein>
    <submittedName>
        <fullName evidence="7">YkvA family protein</fullName>
    </submittedName>
</protein>
<comment type="subcellular location">
    <subcellularLocation>
        <location evidence="1">Endomembrane system</location>
        <topology evidence="1">Multi-pass membrane protein</topology>
    </subcellularLocation>
</comment>
<proteinExistence type="predicted"/>
<dbReference type="Proteomes" id="UP001225378">
    <property type="component" value="Chromosome"/>
</dbReference>
<keyword evidence="4 5" id="KW-0472">Membrane</keyword>
<evidence type="ECO:0000313" key="8">
    <source>
        <dbReference type="Proteomes" id="UP001225378"/>
    </source>
</evidence>
<feature type="domain" description="DUF1232" evidence="6">
    <location>
        <begin position="80"/>
        <end position="114"/>
    </location>
</feature>
<evidence type="ECO:0000256" key="2">
    <source>
        <dbReference type="ARBA" id="ARBA00022692"/>
    </source>
</evidence>
<dbReference type="InterPro" id="IPR010652">
    <property type="entry name" value="DUF1232"/>
</dbReference>
<feature type="transmembrane region" description="Helical" evidence="5">
    <location>
        <begin position="76"/>
        <end position="95"/>
    </location>
</feature>
<keyword evidence="8" id="KW-1185">Reference proteome</keyword>
<evidence type="ECO:0000259" key="6">
    <source>
        <dbReference type="Pfam" id="PF06803"/>
    </source>
</evidence>
<dbReference type="Pfam" id="PF06803">
    <property type="entry name" value="DUF1232"/>
    <property type="match status" value="1"/>
</dbReference>
<name>A0AAU7NRM7_9GAMM</name>
<dbReference type="RefSeq" id="WP_305907648.1">
    <property type="nucleotide sequence ID" value="NZ_CP157743.1"/>
</dbReference>
<reference evidence="7 8" key="1">
    <citation type="journal article" date="2024" name="Microbiology">
        <title>Methylomarinum rosea sp. nov., a novel halophilic methanotrophic bacterium from the hypersaline Lake Elton.</title>
        <authorList>
            <person name="Suleimanov R.Z."/>
            <person name="Oshkin I.Y."/>
            <person name="Danilova O.V."/>
            <person name="Suzina N.E."/>
            <person name="Dedysh S.N."/>
        </authorList>
    </citation>
    <scope>NUCLEOTIDE SEQUENCE [LARGE SCALE GENOMIC DNA]</scope>
    <source>
        <strain evidence="7 8">Ch1-1</strain>
    </source>
</reference>
<dbReference type="AlphaFoldDB" id="A0AAU7NRM7"/>
<organism evidence="7 8">
    <name type="scientific">Methylomarinum roseum</name>
    <dbReference type="NCBI Taxonomy" id="3067653"/>
    <lineage>
        <taxon>Bacteria</taxon>
        <taxon>Pseudomonadati</taxon>
        <taxon>Pseudomonadota</taxon>
        <taxon>Gammaproteobacteria</taxon>
        <taxon>Methylococcales</taxon>
        <taxon>Methylococcaceae</taxon>
        <taxon>Methylomarinum</taxon>
    </lineage>
</organism>
<evidence type="ECO:0000256" key="1">
    <source>
        <dbReference type="ARBA" id="ARBA00004127"/>
    </source>
</evidence>
<dbReference type="GO" id="GO:0012505">
    <property type="term" value="C:endomembrane system"/>
    <property type="evidence" value="ECO:0007669"/>
    <property type="project" value="UniProtKB-SubCell"/>
</dbReference>
<evidence type="ECO:0000256" key="4">
    <source>
        <dbReference type="ARBA" id="ARBA00023136"/>
    </source>
</evidence>
<keyword evidence="2 5" id="KW-0812">Transmembrane</keyword>
<accession>A0AAU7NRM7</accession>
<gene>
    <name evidence="7" type="ORF">Q9L42_014745</name>
</gene>
<keyword evidence="3 5" id="KW-1133">Transmembrane helix</keyword>
<sequence>MNVDDKNRRAKDGLNQAFFKRNGKKMTGRHFDRIIEKAREIEAKAKSIPALHKVIKDVLLCLELIRDYRSGVYKDIETWAIVAVAFGLLYLINPVELIPDFIPVVGYLDDVAVMVVVLKLVKVEIDKYAQWREKRSEYEDAFGRLLNHDRDGN</sequence>
<evidence type="ECO:0000256" key="5">
    <source>
        <dbReference type="SAM" id="Phobius"/>
    </source>
</evidence>